<dbReference type="SUPFAM" id="SSF88946">
    <property type="entry name" value="Sigma2 domain of RNA polymerase sigma factors"/>
    <property type="match status" value="1"/>
</dbReference>
<evidence type="ECO:0000259" key="6">
    <source>
        <dbReference type="Pfam" id="PF04542"/>
    </source>
</evidence>
<accession>A0ABT1ADV4</accession>
<feature type="domain" description="RNA polymerase sigma-70 region 2" evidence="6">
    <location>
        <begin position="49"/>
        <end position="115"/>
    </location>
</feature>
<sequence length="212" mass="23933">MSNARWATVERPRAPRPGRPWAVWVEPSEVAGAVRRAATGDQDAWDSIVRSFSGLVWTVANGHRLGPADTAEVLQTTWLRLLENLTRIREPERLGGWLATTARRESLRMLRLRGRELPTDDEGVFTREPSSSPTPEEAVLDRDRDRRLWHAFSRLPDRCRRLLHLVVVLQPPYAEVATIMQIPVGSIGPTRARCLDRLRRLLVDSGDGPVVA</sequence>
<keyword evidence="8" id="KW-1185">Reference proteome</keyword>
<dbReference type="Pfam" id="PF04542">
    <property type="entry name" value="Sigma70_r2"/>
    <property type="match status" value="1"/>
</dbReference>
<keyword evidence="5" id="KW-0804">Transcription</keyword>
<dbReference type="Proteomes" id="UP001165283">
    <property type="component" value="Unassembled WGS sequence"/>
</dbReference>
<dbReference type="NCBIfam" id="TIGR02937">
    <property type="entry name" value="sigma70-ECF"/>
    <property type="match status" value="1"/>
</dbReference>
<dbReference type="PANTHER" id="PTHR43133:SF8">
    <property type="entry name" value="RNA POLYMERASE SIGMA FACTOR HI_1459-RELATED"/>
    <property type="match status" value="1"/>
</dbReference>
<organism evidence="7 8">
    <name type="scientific">Pseudonocardia humida</name>
    <dbReference type="NCBI Taxonomy" id="2800819"/>
    <lineage>
        <taxon>Bacteria</taxon>
        <taxon>Bacillati</taxon>
        <taxon>Actinomycetota</taxon>
        <taxon>Actinomycetes</taxon>
        <taxon>Pseudonocardiales</taxon>
        <taxon>Pseudonocardiaceae</taxon>
        <taxon>Pseudonocardia</taxon>
    </lineage>
</organism>
<evidence type="ECO:0000256" key="5">
    <source>
        <dbReference type="ARBA" id="ARBA00023163"/>
    </source>
</evidence>
<keyword evidence="4" id="KW-0238">DNA-binding</keyword>
<comment type="caution">
    <text evidence="7">The sequence shown here is derived from an EMBL/GenBank/DDBJ whole genome shotgun (WGS) entry which is preliminary data.</text>
</comment>
<evidence type="ECO:0000313" key="8">
    <source>
        <dbReference type="Proteomes" id="UP001165283"/>
    </source>
</evidence>
<dbReference type="InterPro" id="IPR014284">
    <property type="entry name" value="RNA_pol_sigma-70_dom"/>
</dbReference>
<dbReference type="EMBL" id="JAGSOV010000107">
    <property type="protein sequence ID" value="MCO1661100.1"/>
    <property type="molecule type" value="Genomic_DNA"/>
</dbReference>
<evidence type="ECO:0000256" key="4">
    <source>
        <dbReference type="ARBA" id="ARBA00023125"/>
    </source>
</evidence>
<evidence type="ECO:0000256" key="1">
    <source>
        <dbReference type="ARBA" id="ARBA00010641"/>
    </source>
</evidence>
<dbReference type="InterPro" id="IPR036388">
    <property type="entry name" value="WH-like_DNA-bd_sf"/>
</dbReference>
<dbReference type="InterPro" id="IPR039425">
    <property type="entry name" value="RNA_pol_sigma-70-like"/>
</dbReference>
<dbReference type="InterPro" id="IPR013325">
    <property type="entry name" value="RNA_pol_sigma_r2"/>
</dbReference>
<dbReference type="InterPro" id="IPR007627">
    <property type="entry name" value="RNA_pol_sigma70_r2"/>
</dbReference>
<dbReference type="SUPFAM" id="SSF88659">
    <property type="entry name" value="Sigma3 and sigma4 domains of RNA polymerase sigma factors"/>
    <property type="match status" value="1"/>
</dbReference>
<dbReference type="PANTHER" id="PTHR43133">
    <property type="entry name" value="RNA POLYMERASE ECF-TYPE SIGMA FACTO"/>
    <property type="match status" value="1"/>
</dbReference>
<evidence type="ECO:0000256" key="2">
    <source>
        <dbReference type="ARBA" id="ARBA00023015"/>
    </source>
</evidence>
<keyword evidence="2" id="KW-0805">Transcription regulation</keyword>
<keyword evidence="3" id="KW-0731">Sigma factor</keyword>
<name>A0ABT1ADV4_9PSEU</name>
<proteinExistence type="inferred from homology"/>
<dbReference type="Gene3D" id="1.10.10.10">
    <property type="entry name" value="Winged helix-like DNA-binding domain superfamily/Winged helix DNA-binding domain"/>
    <property type="match status" value="1"/>
</dbReference>
<dbReference type="InterPro" id="IPR013324">
    <property type="entry name" value="RNA_pol_sigma_r3/r4-like"/>
</dbReference>
<comment type="similarity">
    <text evidence="1">Belongs to the sigma-70 factor family. ECF subfamily.</text>
</comment>
<protein>
    <submittedName>
        <fullName evidence="7">Sigma-70 family RNA polymerase sigma factor</fullName>
    </submittedName>
</protein>
<gene>
    <name evidence="7" type="ORF">KDL28_39245</name>
</gene>
<evidence type="ECO:0000313" key="7">
    <source>
        <dbReference type="EMBL" id="MCO1661100.1"/>
    </source>
</evidence>
<evidence type="ECO:0000256" key="3">
    <source>
        <dbReference type="ARBA" id="ARBA00023082"/>
    </source>
</evidence>
<dbReference type="Gene3D" id="1.10.1740.10">
    <property type="match status" value="1"/>
</dbReference>
<reference evidence="7" key="1">
    <citation type="submission" date="2021-04" db="EMBL/GenBank/DDBJ databases">
        <title>Pseudonocardia sp. nov., isolated from sandy soil of mangrove forest.</title>
        <authorList>
            <person name="Zan Z."/>
            <person name="Huang R."/>
            <person name="Liu W."/>
        </authorList>
    </citation>
    <scope>NUCLEOTIDE SEQUENCE</scope>
    <source>
        <strain evidence="7">S2-4</strain>
    </source>
</reference>